<accession>A0AA36GDE8</accession>
<keyword evidence="4" id="KW-0472">Membrane</keyword>
<organism evidence="8 9">
    <name type="scientific">Mesorhabditis spiculigera</name>
    <dbReference type="NCBI Taxonomy" id="96644"/>
    <lineage>
        <taxon>Eukaryota</taxon>
        <taxon>Metazoa</taxon>
        <taxon>Ecdysozoa</taxon>
        <taxon>Nematoda</taxon>
        <taxon>Chromadorea</taxon>
        <taxon>Rhabditida</taxon>
        <taxon>Rhabditina</taxon>
        <taxon>Rhabditomorpha</taxon>
        <taxon>Rhabditoidea</taxon>
        <taxon>Rhabditidae</taxon>
        <taxon>Mesorhabditinae</taxon>
        <taxon>Mesorhabditis</taxon>
    </lineage>
</organism>
<evidence type="ECO:0000259" key="7">
    <source>
        <dbReference type="PROSITE" id="PS51352"/>
    </source>
</evidence>
<feature type="compositionally biased region" description="Acidic residues" evidence="6">
    <location>
        <begin position="420"/>
        <end position="433"/>
    </location>
</feature>
<comment type="function">
    <text evidence="5">Probable disulfide isomerase, which participates in the folding of proteins containing disulfide bonds. May act as a dithiol oxidase. Acts as a regulator of endoplasmic reticulum-mitochondria contact sites via its ability to regulate redox signals.</text>
</comment>
<keyword evidence="3" id="KW-1133">Transmembrane helix</keyword>
<feature type="domain" description="Thioredoxin" evidence="7">
    <location>
        <begin position="9"/>
        <end position="127"/>
    </location>
</feature>
<gene>
    <name evidence="8" type="ORF">MSPICULIGERA_LOCUS22489</name>
</gene>
<dbReference type="PRINTS" id="PR00421">
    <property type="entry name" value="THIOREDOXIN"/>
</dbReference>
<comment type="caution">
    <text evidence="8">The sequence shown here is derived from an EMBL/GenBank/DDBJ whole genome shotgun (WGS) entry which is preliminary data.</text>
</comment>
<dbReference type="InterPro" id="IPR036249">
    <property type="entry name" value="Thioredoxin-like_sf"/>
</dbReference>
<dbReference type="PANTHER" id="PTHR46426:SF1">
    <property type="entry name" value="PROTEIN DISULFIDE-ISOMERASE TMX3"/>
    <property type="match status" value="1"/>
</dbReference>
<dbReference type="Proteomes" id="UP001177023">
    <property type="component" value="Unassembled WGS sequence"/>
</dbReference>
<dbReference type="AlphaFoldDB" id="A0AA36GDE8"/>
<evidence type="ECO:0000313" key="8">
    <source>
        <dbReference type="EMBL" id="CAJ0584432.1"/>
    </source>
</evidence>
<dbReference type="PANTHER" id="PTHR46426">
    <property type="entry name" value="PROTEIN DISULFIDE-ISOMERASE TMX3"/>
    <property type="match status" value="1"/>
</dbReference>
<reference evidence="8" key="1">
    <citation type="submission" date="2023-06" db="EMBL/GenBank/DDBJ databases">
        <authorList>
            <person name="Delattre M."/>
        </authorList>
    </citation>
    <scope>NUCLEOTIDE SEQUENCE</scope>
    <source>
        <strain evidence="8">AF72</strain>
    </source>
</reference>
<dbReference type="InterPro" id="IPR052250">
    <property type="entry name" value="PDI_TMX3"/>
</dbReference>
<feature type="region of interest" description="Disordered" evidence="6">
    <location>
        <begin position="420"/>
        <end position="453"/>
    </location>
</feature>
<evidence type="ECO:0000256" key="1">
    <source>
        <dbReference type="ARBA" id="ARBA00004389"/>
    </source>
</evidence>
<dbReference type="EMBL" id="CATQJA010002695">
    <property type="protein sequence ID" value="CAJ0584432.1"/>
    <property type="molecule type" value="Genomic_DNA"/>
</dbReference>
<name>A0AA36GDE8_9BILA</name>
<sequence>MKPLIILLVLFGLVASSGISSSVIDLNEKFLDVKDDGFWFIKFYAPWCAHCKKLAPVWEHVGHAMTNMAQPIRIAKVDCTRFPSVCQELHIHAYPTLVFFRNGKTFNYEGERRKESMVDYAIKAAAPLVQDIKDMVMLNEIRQKSRDDPSFAFIDYETIGDDEQLKVLRDDFDLAAETLFGKTRFYKIRHSIVPTELREENGARVVAFKDAPPTLFRGVPDDLHKWILGNRWPLLPQAIGPNIADLSSGGKLLVLLVLAETEKGTPTSAVSKMYQEGLEAARLVREDKELNDRYQFAWLDGNDIANNIVMGTIEIPDILLFNYTSYEYYLNTDAGNRITAKSIVAWLRQMTGEDIQPLGGRGMIQRTKRIFYEVFTQVHNMFATQPLLTTCLFGVPIAFLSIICYSICSADFSVDRDEVYPDSEFSDEGDEEIDGRHSEDENSPIDPSHAKSE</sequence>
<feature type="non-terminal residue" evidence="8">
    <location>
        <position position="453"/>
    </location>
</feature>
<comment type="subcellular location">
    <subcellularLocation>
        <location evidence="1">Endoplasmic reticulum membrane</location>
        <topology evidence="1">Single-pass membrane protein</topology>
    </subcellularLocation>
</comment>
<dbReference type="SUPFAM" id="SSF52833">
    <property type="entry name" value="Thioredoxin-like"/>
    <property type="match status" value="1"/>
</dbReference>
<dbReference type="PROSITE" id="PS00194">
    <property type="entry name" value="THIOREDOXIN_1"/>
    <property type="match status" value="1"/>
</dbReference>
<dbReference type="GO" id="GO:0005789">
    <property type="term" value="C:endoplasmic reticulum membrane"/>
    <property type="evidence" value="ECO:0007669"/>
    <property type="project" value="UniProtKB-SubCell"/>
</dbReference>
<evidence type="ECO:0000256" key="3">
    <source>
        <dbReference type="ARBA" id="ARBA00022989"/>
    </source>
</evidence>
<evidence type="ECO:0000256" key="5">
    <source>
        <dbReference type="ARBA" id="ARBA00045246"/>
    </source>
</evidence>
<evidence type="ECO:0000256" key="2">
    <source>
        <dbReference type="ARBA" id="ARBA00022692"/>
    </source>
</evidence>
<keyword evidence="2" id="KW-0812">Transmembrane</keyword>
<proteinExistence type="predicted"/>
<dbReference type="InterPro" id="IPR017937">
    <property type="entry name" value="Thioredoxin_CS"/>
</dbReference>
<keyword evidence="9" id="KW-1185">Reference proteome</keyword>
<evidence type="ECO:0000256" key="6">
    <source>
        <dbReference type="SAM" id="MobiDB-lite"/>
    </source>
</evidence>
<dbReference type="Pfam" id="PF00085">
    <property type="entry name" value="Thioredoxin"/>
    <property type="match status" value="1"/>
</dbReference>
<dbReference type="Gene3D" id="3.40.30.10">
    <property type="entry name" value="Glutaredoxin"/>
    <property type="match status" value="1"/>
</dbReference>
<dbReference type="PROSITE" id="PS51352">
    <property type="entry name" value="THIOREDOXIN_2"/>
    <property type="match status" value="1"/>
</dbReference>
<evidence type="ECO:0000313" key="9">
    <source>
        <dbReference type="Proteomes" id="UP001177023"/>
    </source>
</evidence>
<dbReference type="InterPro" id="IPR013766">
    <property type="entry name" value="Thioredoxin_domain"/>
</dbReference>
<evidence type="ECO:0000256" key="4">
    <source>
        <dbReference type="ARBA" id="ARBA00023136"/>
    </source>
</evidence>
<protein>
    <recommendedName>
        <fullName evidence="7">Thioredoxin domain-containing protein</fullName>
    </recommendedName>
</protein>